<gene>
    <name evidence="2" type="ORF">BLM47_03080</name>
</gene>
<evidence type="ECO:0000256" key="1">
    <source>
        <dbReference type="SAM" id="MobiDB-lite"/>
    </source>
</evidence>
<comment type="caution">
    <text evidence="2">The sequence shown here is derived from an EMBL/GenBank/DDBJ whole genome shotgun (WGS) entry which is preliminary data.</text>
</comment>
<evidence type="ECO:0000313" key="2">
    <source>
        <dbReference type="EMBL" id="PDO11197.1"/>
    </source>
</evidence>
<protein>
    <submittedName>
        <fullName evidence="2">Uncharacterized protein</fullName>
    </submittedName>
</protein>
<evidence type="ECO:0000313" key="3">
    <source>
        <dbReference type="Proteomes" id="UP000243688"/>
    </source>
</evidence>
<dbReference type="EMBL" id="MOXJ01000004">
    <property type="protein sequence ID" value="PDO11197.1"/>
    <property type="molecule type" value="Genomic_DNA"/>
</dbReference>
<feature type="region of interest" description="Disordered" evidence="1">
    <location>
        <begin position="1"/>
        <end position="31"/>
    </location>
</feature>
<dbReference type="AlphaFoldDB" id="A0A2A6E359"/>
<name>A0A2A6E359_9BACL</name>
<proteinExistence type="predicted"/>
<dbReference type="Proteomes" id="UP000243688">
    <property type="component" value="Unassembled WGS sequence"/>
</dbReference>
<organism evidence="2 3">
    <name type="scientific">Candidatus Reconcilbacillus cellulovorans</name>
    <dbReference type="NCBI Taxonomy" id="1906605"/>
    <lineage>
        <taxon>Bacteria</taxon>
        <taxon>Bacillati</taxon>
        <taxon>Bacillota</taxon>
        <taxon>Bacilli</taxon>
        <taxon>Bacillales</taxon>
        <taxon>Paenibacillaceae</taxon>
        <taxon>Candidatus Reconcilbacillus</taxon>
    </lineage>
</organism>
<sequence>MGPDGRRLQQNGVIRADGEREHVSGPAFNASPAWERRNRTKSLWGNVSLVRGFRNALALHYQHCPYFARIYVQAKNFFVFNPVGL</sequence>
<reference evidence="2 3" key="1">
    <citation type="submission" date="2016-12" db="EMBL/GenBank/DDBJ databases">
        <title>Candidatus Reconcilibacillus cellulovorans genome.</title>
        <authorList>
            <person name="Kolinko S."/>
            <person name="Wu Y.-W."/>
            <person name="Tachea F."/>
            <person name="Denzel E."/>
            <person name="Hiras J."/>
            <person name="Baecker N."/>
            <person name="Chan L.J."/>
            <person name="Eichorst S.A."/>
            <person name="Frey D."/>
            <person name="Adams P.D."/>
            <person name="Pray T."/>
            <person name="Tanjore D."/>
            <person name="Petzold C.J."/>
            <person name="Gladden J.M."/>
            <person name="Simmons B.A."/>
            <person name="Singer S.W."/>
        </authorList>
    </citation>
    <scope>NUCLEOTIDE SEQUENCE [LARGE SCALE GENOMIC DNA]</scope>
    <source>
        <strain evidence="2">JTherm</strain>
    </source>
</reference>
<accession>A0A2A6E359</accession>